<evidence type="ECO:0000313" key="3">
    <source>
        <dbReference type="EMBL" id="KAK1585883.1"/>
    </source>
</evidence>
<evidence type="ECO:0000313" key="4">
    <source>
        <dbReference type="Proteomes" id="UP001230504"/>
    </source>
</evidence>
<keyword evidence="2" id="KW-0812">Transmembrane</keyword>
<gene>
    <name evidence="3" type="ORF">LY79DRAFT_258296</name>
</gene>
<reference evidence="3" key="1">
    <citation type="submission" date="2021-06" db="EMBL/GenBank/DDBJ databases">
        <title>Comparative genomics, transcriptomics and evolutionary studies reveal genomic signatures of adaptation to plant cell wall in hemibiotrophic fungi.</title>
        <authorList>
            <consortium name="DOE Joint Genome Institute"/>
            <person name="Baroncelli R."/>
            <person name="Diaz J.F."/>
            <person name="Benocci T."/>
            <person name="Peng M."/>
            <person name="Battaglia E."/>
            <person name="Haridas S."/>
            <person name="Andreopoulos W."/>
            <person name="Labutti K."/>
            <person name="Pangilinan J."/>
            <person name="Floch G.L."/>
            <person name="Makela M.R."/>
            <person name="Henrissat B."/>
            <person name="Grigoriev I.V."/>
            <person name="Crouch J.A."/>
            <person name="De Vries R.P."/>
            <person name="Sukno S.A."/>
            <person name="Thon M.R."/>
        </authorList>
    </citation>
    <scope>NUCLEOTIDE SEQUENCE</scope>
    <source>
        <strain evidence="3">CBS 125086</strain>
    </source>
</reference>
<feature type="region of interest" description="Disordered" evidence="1">
    <location>
        <begin position="39"/>
        <end position="63"/>
    </location>
</feature>
<protein>
    <submittedName>
        <fullName evidence="3">Uncharacterized protein</fullName>
    </submittedName>
</protein>
<name>A0AAD8PXB2_9PEZI</name>
<organism evidence="3 4">
    <name type="scientific">Colletotrichum navitas</name>
    <dbReference type="NCBI Taxonomy" id="681940"/>
    <lineage>
        <taxon>Eukaryota</taxon>
        <taxon>Fungi</taxon>
        <taxon>Dikarya</taxon>
        <taxon>Ascomycota</taxon>
        <taxon>Pezizomycotina</taxon>
        <taxon>Sordariomycetes</taxon>
        <taxon>Hypocreomycetidae</taxon>
        <taxon>Glomerellales</taxon>
        <taxon>Glomerellaceae</taxon>
        <taxon>Colletotrichum</taxon>
        <taxon>Colletotrichum graminicola species complex</taxon>
    </lineage>
</organism>
<dbReference type="GeneID" id="85436152"/>
<accession>A0AAD8PXB2</accession>
<dbReference type="Proteomes" id="UP001230504">
    <property type="component" value="Unassembled WGS sequence"/>
</dbReference>
<evidence type="ECO:0000256" key="2">
    <source>
        <dbReference type="SAM" id="Phobius"/>
    </source>
</evidence>
<keyword evidence="4" id="KW-1185">Reference proteome</keyword>
<dbReference type="AlphaFoldDB" id="A0AAD8PXB2"/>
<evidence type="ECO:0000256" key="1">
    <source>
        <dbReference type="SAM" id="MobiDB-lite"/>
    </source>
</evidence>
<sequence>MQQELELEPEPELGDRAGRIFLAPPVLYYYVQTDRMQIRSTTKGPKEGDPTVPSRSRASAQGPPPIPAPFHIRATNHSSCSLATLRSKGWGGVGIYLDQTCCLLTFCTGYLRRASQPTWSRHWILAQTPRPLFLVGSCSWIFCSWCVCFVCVCVCVFPGPALSP</sequence>
<keyword evidence="2" id="KW-1133">Transmembrane helix</keyword>
<feature type="transmembrane region" description="Helical" evidence="2">
    <location>
        <begin position="132"/>
        <end position="159"/>
    </location>
</feature>
<comment type="caution">
    <text evidence="3">The sequence shown here is derived from an EMBL/GenBank/DDBJ whole genome shotgun (WGS) entry which is preliminary data.</text>
</comment>
<dbReference type="EMBL" id="JAHLJV010000040">
    <property type="protein sequence ID" value="KAK1585883.1"/>
    <property type="molecule type" value="Genomic_DNA"/>
</dbReference>
<keyword evidence="2" id="KW-0472">Membrane</keyword>
<proteinExistence type="predicted"/>
<dbReference type="RefSeq" id="XP_060412866.1">
    <property type="nucleotide sequence ID" value="XM_060551912.1"/>
</dbReference>